<evidence type="ECO:0000256" key="5">
    <source>
        <dbReference type="ARBA" id="ARBA00022840"/>
    </source>
</evidence>
<sequence>MPRPTRSSTSASSSAKPAPSPAQQALVKLGLVRDIDLALHLPLRYEDETRITPIRSARDGDTVQIEATVTASEVQMRPRRQLVVTVEDGTGSCELRFFSFYPSHQKTMAVGARLRVRGEIKGGFWGRQMLHPAFRKAEGDLPAALTPVYPTVAQLPQAYLRRAVASALTRVELPETLPPGLEPPAVPSWVRGNGQNGLLRPWSLREALLFLHHPAPDVALATLQDHSHPAWQRLKAEELLAQQLSQLTAKRERARLRAPALRPQAQAGSTPLHEQLLGVLPFSLTAAQRRVGEEIARDLARPVPMHRLLQGDVGSGKTVVAALAATVCMDAGWQCALMAPTEILAEQHFAKLIGWLQPLLAARGRQVAWLVGGQKKKERAEMLARIESGEAALVVGTHAVIQEQVRFKNLALAVIDEQHRFGVAQRLALRKKLQHAGMEPHLLMMSATPIPRTLAMSYYADLDVSTIDELPPGRTPIVTKLIADSRKDEVVERIGAQVAAGRQVYWVCPLIEESEALDLSNATATHAELSEALQGDAAHGRAPVMVGLLHSRMPAAEKKAVMDLFKGGQMGVLVSTTVIEVGVDVPNASLMVIEHAERFGLSQLHQLRGRVGRGAAASACVLLYSTGDSGRLGETARDRLKAMAETTDGFEIARRDLEIRGPGEFLGARQSGDALLRFADLATDTLLLEWARETAPQMLDRHPLLAERHIQRWLGGKSDYLKA</sequence>
<keyword evidence="4 12" id="KW-0347">Helicase</keyword>
<dbReference type="InterPro" id="IPR001650">
    <property type="entry name" value="Helicase_C-like"/>
</dbReference>
<dbReference type="CDD" id="cd17992">
    <property type="entry name" value="DEXHc_RecG"/>
    <property type="match status" value="1"/>
</dbReference>
<dbReference type="CDD" id="cd04488">
    <property type="entry name" value="RecG_wedge_OBF"/>
    <property type="match status" value="1"/>
</dbReference>
<keyword evidence="5" id="KW-0067">ATP-binding</keyword>
<dbReference type="SUPFAM" id="SSF50249">
    <property type="entry name" value="Nucleic acid-binding proteins"/>
    <property type="match status" value="1"/>
</dbReference>
<dbReference type="Pfam" id="PF00270">
    <property type="entry name" value="DEAD"/>
    <property type="match status" value="1"/>
</dbReference>
<keyword evidence="3" id="KW-0378">Hydrolase</keyword>
<dbReference type="InterPro" id="IPR027417">
    <property type="entry name" value="P-loop_NTPase"/>
</dbReference>
<dbReference type="GO" id="GO:0006281">
    <property type="term" value="P:DNA repair"/>
    <property type="evidence" value="ECO:0007669"/>
    <property type="project" value="UniProtKB-KW"/>
</dbReference>
<keyword evidence="13" id="KW-1185">Reference proteome</keyword>
<dbReference type="Gene3D" id="3.40.50.300">
    <property type="entry name" value="P-loop containing nucleotide triphosphate hydrolases"/>
    <property type="match status" value="2"/>
</dbReference>
<dbReference type="RefSeq" id="WP_012655430.1">
    <property type="nucleotide sequence ID" value="NC_011992.1"/>
</dbReference>
<keyword evidence="7" id="KW-0234">DNA repair</keyword>
<dbReference type="NCBIfam" id="NF008168">
    <property type="entry name" value="PRK10917.2-2"/>
    <property type="match status" value="1"/>
</dbReference>
<dbReference type="InterPro" id="IPR012340">
    <property type="entry name" value="NA-bd_OB-fold"/>
</dbReference>
<dbReference type="Pfam" id="PF19833">
    <property type="entry name" value="RecG_dom3_C"/>
    <property type="match status" value="1"/>
</dbReference>
<dbReference type="GO" id="GO:0016787">
    <property type="term" value="F:hydrolase activity"/>
    <property type="evidence" value="ECO:0007669"/>
    <property type="project" value="UniProtKB-KW"/>
</dbReference>
<dbReference type="PANTHER" id="PTHR47964">
    <property type="entry name" value="ATP-DEPENDENT DNA HELICASE HOMOLOG RECG, CHLOROPLASTIC"/>
    <property type="match status" value="1"/>
</dbReference>
<dbReference type="Gene3D" id="2.40.50.140">
    <property type="entry name" value="Nucleic acid-binding proteins"/>
    <property type="match status" value="1"/>
</dbReference>
<evidence type="ECO:0000256" key="7">
    <source>
        <dbReference type="ARBA" id="ARBA00023204"/>
    </source>
</evidence>
<dbReference type="InterPro" id="IPR011545">
    <property type="entry name" value="DEAD/DEAH_box_helicase_dom"/>
</dbReference>
<name>A0A9J9QCU9_ACIET</name>
<dbReference type="PROSITE" id="PS51194">
    <property type="entry name" value="HELICASE_CTER"/>
    <property type="match status" value="1"/>
</dbReference>
<evidence type="ECO:0000313" key="13">
    <source>
        <dbReference type="Proteomes" id="UP000000450"/>
    </source>
</evidence>
<dbReference type="Pfam" id="PF17191">
    <property type="entry name" value="RecG_wedge"/>
    <property type="match status" value="1"/>
</dbReference>
<dbReference type="SMART" id="SM00490">
    <property type="entry name" value="HELICc"/>
    <property type="match status" value="1"/>
</dbReference>
<dbReference type="EMBL" id="CP001392">
    <property type="protein sequence ID" value="ACM31851.1"/>
    <property type="molecule type" value="Genomic_DNA"/>
</dbReference>
<dbReference type="GO" id="GO:0003677">
    <property type="term" value="F:DNA binding"/>
    <property type="evidence" value="ECO:0007669"/>
    <property type="project" value="UniProtKB-KW"/>
</dbReference>
<dbReference type="Pfam" id="PF00271">
    <property type="entry name" value="Helicase_C"/>
    <property type="match status" value="1"/>
</dbReference>
<dbReference type="KEGG" id="dia:Dtpsy_0367"/>
<dbReference type="InterPro" id="IPR047112">
    <property type="entry name" value="RecG/Mfd"/>
</dbReference>
<dbReference type="GO" id="GO:0005524">
    <property type="term" value="F:ATP binding"/>
    <property type="evidence" value="ECO:0007669"/>
    <property type="project" value="UniProtKB-KW"/>
</dbReference>
<evidence type="ECO:0000259" key="11">
    <source>
        <dbReference type="PROSITE" id="PS51194"/>
    </source>
</evidence>
<dbReference type="PANTHER" id="PTHR47964:SF1">
    <property type="entry name" value="ATP-DEPENDENT DNA HELICASE HOMOLOG RECG, CHLOROPLASTIC"/>
    <property type="match status" value="1"/>
</dbReference>
<feature type="region of interest" description="Disordered" evidence="9">
    <location>
        <begin position="1"/>
        <end position="22"/>
    </location>
</feature>
<protein>
    <recommendedName>
        <fullName evidence="8">Probable DNA 3'-5' helicase RecG</fullName>
    </recommendedName>
</protein>
<dbReference type="SMART" id="SM00487">
    <property type="entry name" value="DEXDc"/>
    <property type="match status" value="1"/>
</dbReference>
<dbReference type="NCBIfam" id="NF008166">
    <property type="entry name" value="PRK10917.1-4"/>
    <property type="match status" value="1"/>
</dbReference>
<accession>A0A9J9QCU9</accession>
<evidence type="ECO:0000256" key="9">
    <source>
        <dbReference type="SAM" id="MobiDB-lite"/>
    </source>
</evidence>
<evidence type="ECO:0000256" key="8">
    <source>
        <dbReference type="ARBA" id="ARBA00049819"/>
    </source>
</evidence>
<dbReference type="Proteomes" id="UP000000450">
    <property type="component" value="Chromosome"/>
</dbReference>
<evidence type="ECO:0000259" key="10">
    <source>
        <dbReference type="PROSITE" id="PS51192"/>
    </source>
</evidence>
<dbReference type="InterPro" id="IPR014001">
    <property type="entry name" value="Helicase_ATP-bd"/>
</dbReference>
<evidence type="ECO:0000256" key="2">
    <source>
        <dbReference type="ARBA" id="ARBA00022763"/>
    </source>
</evidence>
<evidence type="ECO:0000256" key="6">
    <source>
        <dbReference type="ARBA" id="ARBA00023125"/>
    </source>
</evidence>
<feature type="domain" description="Helicase ATP-binding" evidence="10">
    <location>
        <begin position="298"/>
        <end position="467"/>
    </location>
</feature>
<gene>
    <name evidence="12" type="ordered locus">Dtpsy_0367</name>
</gene>
<dbReference type="GO" id="GO:0003678">
    <property type="term" value="F:DNA helicase activity"/>
    <property type="evidence" value="ECO:0007669"/>
    <property type="project" value="TreeGrafter"/>
</dbReference>
<dbReference type="SUPFAM" id="SSF52540">
    <property type="entry name" value="P-loop containing nucleoside triphosphate hydrolases"/>
    <property type="match status" value="2"/>
</dbReference>
<dbReference type="PROSITE" id="PS51192">
    <property type="entry name" value="HELICASE_ATP_BIND_1"/>
    <property type="match status" value="1"/>
</dbReference>
<dbReference type="InterPro" id="IPR045562">
    <property type="entry name" value="RecG_dom3_C"/>
</dbReference>
<evidence type="ECO:0000256" key="3">
    <source>
        <dbReference type="ARBA" id="ARBA00022801"/>
    </source>
</evidence>
<feature type="domain" description="Helicase C-terminal" evidence="11">
    <location>
        <begin position="500"/>
        <end position="658"/>
    </location>
</feature>
<keyword evidence="2" id="KW-0227">DNA damage</keyword>
<evidence type="ECO:0000256" key="4">
    <source>
        <dbReference type="ARBA" id="ARBA00022806"/>
    </source>
</evidence>
<keyword evidence="6" id="KW-0238">DNA-binding</keyword>
<keyword evidence="1" id="KW-0547">Nucleotide-binding</keyword>
<evidence type="ECO:0000313" key="12">
    <source>
        <dbReference type="EMBL" id="ACM31851.1"/>
    </source>
</evidence>
<organism evidence="12 13">
    <name type="scientific">Acidovorax ebreus (strain TPSY)</name>
    <name type="common">Diaphorobacter sp. (strain TPSY)</name>
    <dbReference type="NCBI Taxonomy" id="535289"/>
    <lineage>
        <taxon>Bacteria</taxon>
        <taxon>Pseudomonadati</taxon>
        <taxon>Pseudomonadota</taxon>
        <taxon>Betaproteobacteria</taxon>
        <taxon>Burkholderiales</taxon>
        <taxon>Comamonadaceae</taxon>
        <taxon>Diaphorobacter</taxon>
    </lineage>
</organism>
<proteinExistence type="predicted"/>
<dbReference type="InterPro" id="IPR033454">
    <property type="entry name" value="RecG_wedge"/>
</dbReference>
<reference evidence="12 13" key="1">
    <citation type="journal article" date="2010" name="J. Bacteriol.">
        <title>Completed genome sequence of the anaerobic iron-oxidizing bacterium Acidovorax ebreus strain TPSY.</title>
        <authorList>
            <person name="Byrne-Bailey K.G."/>
            <person name="Weber K.A."/>
            <person name="Chair A.H."/>
            <person name="Bose S."/>
            <person name="Knox T."/>
            <person name="Spanbauer T.L."/>
            <person name="Chertkov O."/>
            <person name="Coates J.D."/>
        </authorList>
    </citation>
    <scope>NUCLEOTIDE SEQUENCE [LARGE SCALE GENOMIC DNA]</scope>
    <source>
        <strain evidence="12 13">TPSY</strain>
    </source>
</reference>
<dbReference type="AlphaFoldDB" id="A0A9J9QCU9"/>
<dbReference type="NCBIfam" id="NF008163">
    <property type="entry name" value="PRK10917.1-1"/>
    <property type="match status" value="1"/>
</dbReference>
<evidence type="ECO:0000256" key="1">
    <source>
        <dbReference type="ARBA" id="ARBA00022741"/>
    </source>
</evidence>